<evidence type="ECO:0000256" key="4">
    <source>
        <dbReference type="ARBA" id="ARBA00023098"/>
    </source>
</evidence>
<dbReference type="Pfam" id="PF00387">
    <property type="entry name" value="PI-PLC-Y"/>
    <property type="match status" value="1"/>
</dbReference>
<evidence type="ECO:0000256" key="5">
    <source>
        <dbReference type="ARBA" id="ARBA00023224"/>
    </source>
</evidence>
<dbReference type="PRINTS" id="PR00390">
    <property type="entry name" value="PHPHLIPASEC"/>
</dbReference>
<proteinExistence type="predicted"/>
<dbReference type="FunFam" id="3.20.20.190:FF:000039">
    <property type="entry name" value="Phosphoinositide phospholipase C"/>
    <property type="match status" value="1"/>
</dbReference>
<dbReference type="Gene3D" id="2.60.40.150">
    <property type="entry name" value="C2 domain"/>
    <property type="match status" value="1"/>
</dbReference>
<evidence type="ECO:0000256" key="2">
    <source>
        <dbReference type="ARBA" id="ARBA00022801"/>
    </source>
</evidence>
<dbReference type="InterPro" id="IPR056632">
    <property type="entry name" value="DUF7730"/>
</dbReference>
<feature type="domain" description="PI-PLC Y-box" evidence="9">
    <location>
        <begin position="834"/>
        <end position="952"/>
    </location>
</feature>
<dbReference type="PANTHER" id="PTHR10336:SF169">
    <property type="entry name" value="PHOSPHOINOSITIDE PHOSPHOLIPASE C"/>
    <property type="match status" value="1"/>
</dbReference>
<dbReference type="GO" id="GO:0048015">
    <property type="term" value="P:phosphatidylinositol-mediated signaling"/>
    <property type="evidence" value="ECO:0007669"/>
    <property type="project" value="TreeGrafter"/>
</dbReference>
<dbReference type="PROSITE" id="PS50008">
    <property type="entry name" value="PIPLC_Y_DOMAIN"/>
    <property type="match status" value="1"/>
</dbReference>
<dbReference type="InterPro" id="IPR000909">
    <property type="entry name" value="PLipase_C_PInositol-sp_X_dom"/>
</dbReference>
<evidence type="ECO:0000313" key="10">
    <source>
        <dbReference type="EMBL" id="KAK4089247.1"/>
    </source>
</evidence>
<dbReference type="PROSITE" id="PS50007">
    <property type="entry name" value="PIPLC_X_DOMAIN"/>
    <property type="match status" value="1"/>
</dbReference>
<evidence type="ECO:0000256" key="3">
    <source>
        <dbReference type="ARBA" id="ARBA00022963"/>
    </source>
</evidence>
<comment type="caution">
    <text evidence="11">The sequence shown here is derived from an EMBL/GenBank/DDBJ whole genome shotgun (WGS) entry which is preliminary data.</text>
</comment>
<evidence type="ECO:0000256" key="7">
    <source>
        <dbReference type="RuleBase" id="RU361133"/>
    </source>
</evidence>
<dbReference type="Pfam" id="PF00388">
    <property type="entry name" value="PI-PLC-X"/>
    <property type="match status" value="1"/>
</dbReference>
<feature type="region of interest" description="Disordered" evidence="8">
    <location>
        <begin position="790"/>
        <end position="819"/>
    </location>
</feature>
<gene>
    <name evidence="11" type="ORF">PCL_11941</name>
    <name evidence="10" type="ORF">Purlil1_6236</name>
</gene>
<evidence type="ECO:0000259" key="9">
    <source>
        <dbReference type="PROSITE" id="PS50008"/>
    </source>
</evidence>
<dbReference type="CDD" id="cd08598">
    <property type="entry name" value="PI-PLC1c_yeast"/>
    <property type="match status" value="1"/>
</dbReference>
<dbReference type="Proteomes" id="UP000245956">
    <property type="component" value="Unassembled WGS sequence"/>
</dbReference>
<reference evidence="10" key="3">
    <citation type="submission" date="2023-11" db="EMBL/GenBank/DDBJ databases">
        <authorList>
            <person name="Beijen E."/>
            <person name="Ohm R.A."/>
        </authorList>
    </citation>
    <scope>NUCLEOTIDE SEQUENCE</scope>
    <source>
        <strain evidence="10">CBS 150709</strain>
    </source>
</reference>
<organism evidence="11 12">
    <name type="scientific">Purpureocillium lilacinum</name>
    <name type="common">Paecilomyces lilacinus</name>
    <dbReference type="NCBI Taxonomy" id="33203"/>
    <lineage>
        <taxon>Eukaryota</taxon>
        <taxon>Fungi</taxon>
        <taxon>Dikarya</taxon>
        <taxon>Ascomycota</taxon>
        <taxon>Pezizomycotina</taxon>
        <taxon>Sordariomycetes</taxon>
        <taxon>Hypocreomycetidae</taxon>
        <taxon>Hypocreales</taxon>
        <taxon>Ophiocordycipitaceae</taxon>
        <taxon>Purpureocillium</taxon>
    </lineage>
</organism>
<dbReference type="InterPro" id="IPR001192">
    <property type="entry name" value="PI-PLC_fam"/>
</dbReference>
<keyword evidence="5" id="KW-0807">Transducer</keyword>
<feature type="region of interest" description="Disordered" evidence="8">
    <location>
        <begin position="1"/>
        <end position="51"/>
    </location>
</feature>
<evidence type="ECO:0000256" key="1">
    <source>
        <dbReference type="ARBA" id="ARBA00001195"/>
    </source>
</evidence>
<dbReference type="InterPro" id="IPR035892">
    <property type="entry name" value="C2_domain_sf"/>
</dbReference>
<dbReference type="SMART" id="SM00149">
    <property type="entry name" value="PLCYc"/>
    <property type="match status" value="1"/>
</dbReference>
<evidence type="ECO:0000256" key="8">
    <source>
        <dbReference type="SAM" id="MobiDB-lite"/>
    </source>
</evidence>
<evidence type="ECO:0000256" key="6">
    <source>
        <dbReference type="ARBA" id="ARBA00059664"/>
    </source>
</evidence>
<dbReference type="InterPro" id="IPR017946">
    <property type="entry name" value="PLC-like_Pdiesterase_TIM-brl"/>
</dbReference>
<keyword evidence="4 7" id="KW-0443">Lipid metabolism</keyword>
<keyword evidence="2 7" id="KW-0378">Hydrolase</keyword>
<dbReference type="EC" id="3.1.4.11" evidence="7"/>
<feature type="region of interest" description="Disordered" evidence="8">
    <location>
        <begin position="540"/>
        <end position="572"/>
    </location>
</feature>
<sequence>MATPSSPRLSSMLKSPFAASSRWINRRRGKTSDDPPPMPVLPAQRPRQLTPTPSCESLIPHAELAIAASPFFQKLPPEIRRQILIEAFGGQTVHMDLLYESPVSDHASTTGDVGHCGIPIWDVKECHEARLGSNSGKQWLWRGSVCHRNPPTPGPPGHRVQPSQDLCRFGAVGKGMCQLWPGEYPPKCFIGAMGWLLSCRQAYIEGIEVLYATNTIHTASKELLCHMDRFLLPQRRLAITSVELLWEMDCPPLQDTRYGSLTFPQFLDGVPSMFPSVESLHLTVQWRNPRPERWGMPNPTQAAFQTAEETIMHPLDGMVRRLGPHVRDCSIAIPSSMYGPRRRRAKMAGAVVEQACYGGCLERYWRPLDGPEHRDGYWVRHGHKDIALPYMSPTEICMEDWILFYGPAHVDPAANVRHGARLVPADEAGAKGGGTIRRCLEIEFGVRRRLNSEAATPLSSVDKGAHDATRLVRLTEPASGRRSSSLGNLPLIADWRNFAESWLCMDRDALSKLTPSTAPAAVATMSDHIAARLANLKPFGKQGSDDDDQGGQIDIDSVGGGGRHNRKTDHAKEQLRVSRALRIFLAKEGVIAERDAALDTELQSDAVRKLLSRTSFDAPEDLLVRSHPLPEYFISSSHNTYLIAHQLYGTSSASAYETALKTGSRCVEIDAWDNSADEEEPKVTHGYTLVSHIPFRAVCETIRNVFDEEKALAASDPAYTVAPILLSLENHCAEHGQLRLVQIMKEVFGDRLLSEAVRELGHREQEDTSEHVSLQELGPRIAVIVEHHIPGEVEDSDSPSSSESDDEEEKRARKEYKASSKEKEAAASIIVPELAELGVYAQSVKPSDNSWYDPGQLVNGPHHHLINVSESGLAKHLPANSSAIAIHNSQHLMRVYPKGTRIGSSNLKPVSFWGIGAQICALNWQTFGTSNQLNDALFSGSEGYVLKPAALRAGGNGVISTGRKKRLRLHVAGATDIPLHEDREADSIKPYLTCNLYSPCKIDGETNKRKTSPYKHHKLGILHRGDSNPPATDPLWHETLEWTYEDNELVFLRMLIKSDDAWARNPMFAVAAVRLEYTVPGWSFIRLMDMKGGETKCTVLVRFEVDDV</sequence>
<dbReference type="PANTHER" id="PTHR10336">
    <property type="entry name" value="PHOSPHOINOSITIDE-SPECIFIC PHOSPHOLIPASE C FAMILY PROTEIN"/>
    <property type="match status" value="1"/>
</dbReference>
<dbReference type="SUPFAM" id="SSF51695">
    <property type="entry name" value="PLC-like phosphodiesterases"/>
    <property type="match status" value="1"/>
</dbReference>
<evidence type="ECO:0000313" key="13">
    <source>
        <dbReference type="Proteomes" id="UP001287286"/>
    </source>
</evidence>
<reference evidence="11 12" key="2">
    <citation type="journal article" date="2016" name="Front. Microbiol.">
        <title>Genome and transcriptome sequences reveal the specific parasitism of the nematophagous Purpureocillium lilacinum 36-1.</title>
        <authorList>
            <person name="Xie J."/>
            <person name="Li S."/>
            <person name="Mo C."/>
            <person name="Xiao X."/>
            <person name="Peng D."/>
            <person name="Wang G."/>
            <person name="Xiao Y."/>
        </authorList>
    </citation>
    <scope>NUCLEOTIDE SEQUENCE [LARGE SCALE GENOMIC DNA]</scope>
    <source>
        <strain evidence="11 12">36-1</strain>
    </source>
</reference>
<dbReference type="SUPFAM" id="SSF49562">
    <property type="entry name" value="C2 domain (Calcium/lipid-binding domain, CaLB)"/>
    <property type="match status" value="1"/>
</dbReference>
<evidence type="ECO:0000313" key="12">
    <source>
        <dbReference type="Proteomes" id="UP000245956"/>
    </source>
</evidence>
<dbReference type="Gene3D" id="3.20.20.190">
    <property type="entry name" value="Phosphatidylinositol (PI) phosphodiesterase"/>
    <property type="match status" value="1"/>
</dbReference>
<dbReference type="InterPro" id="IPR001711">
    <property type="entry name" value="PLipase_C_Pinositol-sp_Y"/>
</dbReference>
<dbReference type="GO" id="GO:0004435">
    <property type="term" value="F:phosphatidylinositol-4,5-bisphosphate phospholipase C activity"/>
    <property type="evidence" value="ECO:0007669"/>
    <property type="project" value="UniProtKB-EC"/>
</dbReference>
<reference evidence="10 13" key="4">
    <citation type="journal article" date="2024" name="Microbiol. Resour. Announc.">
        <title>Genome annotations for the ascomycete fungi Trichoderma harzianum, Trichoderma aggressivum, and Purpureocillium lilacinum.</title>
        <authorList>
            <person name="Beijen E.P.W."/>
            <person name="Ohm R.A."/>
        </authorList>
    </citation>
    <scope>NUCLEOTIDE SEQUENCE [LARGE SCALE GENOMIC DNA]</scope>
    <source>
        <strain evidence="10 13">CBS 150709</strain>
    </source>
</reference>
<dbReference type="EMBL" id="LCWV01000007">
    <property type="protein sequence ID" value="PWI71847.1"/>
    <property type="molecule type" value="Genomic_DNA"/>
</dbReference>
<feature type="compositionally biased region" description="Acidic residues" evidence="8">
    <location>
        <begin position="792"/>
        <end position="808"/>
    </location>
</feature>
<dbReference type="GO" id="GO:0051209">
    <property type="term" value="P:release of sequestered calcium ion into cytosol"/>
    <property type="evidence" value="ECO:0007669"/>
    <property type="project" value="TreeGrafter"/>
</dbReference>
<name>A0A2U3EBG9_PURLI</name>
<dbReference type="GO" id="GO:0016042">
    <property type="term" value="P:lipid catabolic process"/>
    <property type="evidence" value="ECO:0007669"/>
    <property type="project" value="UniProtKB-KW"/>
</dbReference>
<comment type="function">
    <text evidence="6">The production of the second messenger molecules diacylglycerol (DAG) and inositol 1,4,5-trisphosphate (IP3) is mediated by activated phosphatidylinositol-specific phospholipase C enzymes.</text>
</comment>
<keyword evidence="3 7" id="KW-0442">Lipid degradation</keyword>
<reference evidence="11" key="1">
    <citation type="submission" date="2015-05" db="EMBL/GenBank/DDBJ databases">
        <authorList>
            <person name="Wang D.B."/>
            <person name="Wang M."/>
        </authorList>
    </citation>
    <scope>NUCLEOTIDE SEQUENCE</scope>
    <source>
        <strain evidence="11">36-1</strain>
    </source>
</reference>
<dbReference type="SMART" id="SM00148">
    <property type="entry name" value="PLCXc"/>
    <property type="match status" value="1"/>
</dbReference>
<accession>A0A2U3EBG9</accession>
<comment type="catalytic activity">
    <reaction evidence="1 7">
        <text>a 1,2-diacyl-sn-glycero-3-phospho-(1D-myo-inositol-4,5-bisphosphate) + H2O = 1D-myo-inositol 1,4,5-trisphosphate + a 1,2-diacyl-sn-glycerol + H(+)</text>
        <dbReference type="Rhea" id="RHEA:33179"/>
        <dbReference type="ChEBI" id="CHEBI:15377"/>
        <dbReference type="ChEBI" id="CHEBI:15378"/>
        <dbReference type="ChEBI" id="CHEBI:17815"/>
        <dbReference type="ChEBI" id="CHEBI:58456"/>
        <dbReference type="ChEBI" id="CHEBI:203600"/>
        <dbReference type="EC" id="3.1.4.11"/>
    </reaction>
</comment>
<protein>
    <recommendedName>
        <fullName evidence="7">Phosphoinositide phospholipase C</fullName>
        <ecNumber evidence="7">3.1.4.11</ecNumber>
    </recommendedName>
</protein>
<dbReference type="EMBL" id="JAWRVI010000020">
    <property type="protein sequence ID" value="KAK4089247.1"/>
    <property type="molecule type" value="Genomic_DNA"/>
</dbReference>
<dbReference type="AlphaFoldDB" id="A0A2U3EBG9"/>
<feature type="compositionally biased region" description="Polar residues" evidence="8">
    <location>
        <begin position="1"/>
        <end position="13"/>
    </location>
</feature>
<feature type="compositionally biased region" description="Basic and acidic residues" evidence="8">
    <location>
        <begin position="809"/>
        <end position="819"/>
    </location>
</feature>
<dbReference type="Pfam" id="PF24864">
    <property type="entry name" value="DUF7730"/>
    <property type="match status" value="1"/>
</dbReference>
<evidence type="ECO:0000313" key="11">
    <source>
        <dbReference type="EMBL" id="PWI71847.1"/>
    </source>
</evidence>
<keyword evidence="13" id="KW-1185">Reference proteome</keyword>
<dbReference type="Proteomes" id="UP001287286">
    <property type="component" value="Unassembled WGS sequence"/>
</dbReference>